<accession>A0ABX6P2D6</accession>
<dbReference type="PANTHER" id="PTHR42928">
    <property type="entry name" value="TRICARBOXYLATE-BINDING PROTEIN"/>
    <property type="match status" value="1"/>
</dbReference>
<evidence type="ECO:0000313" key="2">
    <source>
        <dbReference type="EMBL" id="QJW83762.1"/>
    </source>
</evidence>
<sequence>MARQLGETIVIENRPGAGSRLGVDAVARAQPDGKTLLFTNTSYSILPVVDPKAGFDPEKALLPVSVSALYGLQVVTRKDTPANTLQEFVAYAKKNPGKLSYGSAGVGSGSHFAGEYFKALTGTFWSTFRTSRRPVR</sequence>
<evidence type="ECO:0000256" key="1">
    <source>
        <dbReference type="ARBA" id="ARBA00006987"/>
    </source>
</evidence>
<proteinExistence type="inferred from homology"/>
<dbReference type="Pfam" id="PF03401">
    <property type="entry name" value="TctC"/>
    <property type="match status" value="1"/>
</dbReference>
<keyword evidence="3" id="KW-1185">Reference proteome</keyword>
<organism evidence="2 3">
    <name type="scientific">Ramlibacter terrae</name>
    <dbReference type="NCBI Taxonomy" id="2732511"/>
    <lineage>
        <taxon>Bacteria</taxon>
        <taxon>Pseudomonadati</taxon>
        <taxon>Pseudomonadota</taxon>
        <taxon>Betaproteobacteria</taxon>
        <taxon>Burkholderiales</taxon>
        <taxon>Comamonadaceae</taxon>
        <taxon>Ramlibacter</taxon>
    </lineage>
</organism>
<dbReference type="Gene3D" id="3.40.190.10">
    <property type="entry name" value="Periplasmic binding protein-like II"/>
    <property type="match status" value="1"/>
</dbReference>
<comment type="similarity">
    <text evidence="1">Belongs to the UPF0065 (bug) family.</text>
</comment>
<protein>
    <recommendedName>
        <fullName evidence="4">Tripartite tricarboxylate transporter substrate binding protein</fullName>
    </recommendedName>
</protein>
<dbReference type="PANTHER" id="PTHR42928:SF5">
    <property type="entry name" value="BLR1237 PROTEIN"/>
    <property type="match status" value="1"/>
</dbReference>
<gene>
    <name evidence="2" type="ORF">HK414_06315</name>
</gene>
<name>A0ABX6P2D6_9BURK</name>
<evidence type="ECO:0000313" key="3">
    <source>
        <dbReference type="Proteomes" id="UP000500826"/>
    </source>
</evidence>
<dbReference type="Gene3D" id="3.40.190.150">
    <property type="entry name" value="Bordetella uptake gene, domain 1"/>
    <property type="match status" value="1"/>
</dbReference>
<evidence type="ECO:0008006" key="4">
    <source>
        <dbReference type="Google" id="ProtNLM"/>
    </source>
</evidence>
<dbReference type="EMBL" id="CP053418">
    <property type="protein sequence ID" value="QJW83762.1"/>
    <property type="molecule type" value="Genomic_DNA"/>
</dbReference>
<reference evidence="2 3" key="1">
    <citation type="submission" date="2020-05" db="EMBL/GenBank/DDBJ databases">
        <title>Ramlibacter rhizophilus sp. nov., isolated from rhizosphere soil of national flower Mugunghwa from South Korea.</title>
        <authorList>
            <person name="Zheng-Fei Y."/>
            <person name="Huan T."/>
        </authorList>
    </citation>
    <scope>NUCLEOTIDE SEQUENCE [LARGE SCALE GENOMIC DNA]</scope>
    <source>
        <strain evidence="2 3">H242</strain>
    </source>
</reference>
<dbReference type="Proteomes" id="UP000500826">
    <property type="component" value="Chromosome"/>
</dbReference>
<dbReference type="InterPro" id="IPR042100">
    <property type="entry name" value="Bug_dom1"/>
</dbReference>
<dbReference type="InterPro" id="IPR005064">
    <property type="entry name" value="BUG"/>
</dbReference>